<sequence>MTSAIHQPKLATMLSKPSRRSLLAMGGAAICAPYLGSTSLRAQGKELVVPMSGGSFMTIWGSEIADTFKQKTGISVKMVPGNMKTHAMASLAAKGNAPFDLAFGNGDDFVQLLDSNKLLPLTPDKVPNIDDIHVKFKEQWQGYGSMFDYFSIGLAYSTEQVKNPPTSWREFVERTQKGDFGANVFFNGLAAGVRGPEVLVNLARALTGNEQNVDAAFEAIRKMKPNIFKFFGSINDPIVMLLNGEGVIGPSWDGRTFVAQDESNDKVRFIKPTDGVASNGPAIGVIKGGNEDAAYQLVNHALSVEVQKPFCEKMFYGAVNTKVVYSGSLMQRIPKPDEVNIPSERFMAANMGSWVKRWNQEIAS</sequence>
<organism evidence="3 4">
    <name type="scientific">Bosea caraganae</name>
    <dbReference type="NCBI Taxonomy" id="2763117"/>
    <lineage>
        <taxon>Bacteria</taxon>
        <taxon>Pseudomonadati</taxon>
        <taxon>Pseudomonadota</taxon>
        <taxon>Alphaproteobacteria</taxon>
        <taxon>Hyphomicrobiales</taxon>
        <taxon>Boseaceae</taxon>
        <taxon>Bosea</taxon>
    </lineage>
</organism>
<evidence type="ECO:0000256" key="2">
    <source>
        <dbReference type="ARBA" id="ARBA00022764"/>
    </source>
</evidence>
<dbReference type="AlphaFoldDB" id="A0A370LCQ9"/>
<proteinExistence type="predicted"/>
<gene>
    <name evidence="3" type="ORF">DWE98_04330</name>
</gene>
<dbReference type="InterPro" id="IPR006059">
    <property type="entry name" value="SBP"/>
</dbReference>
<protein>
    <submittedName>
        <fullName evidence="3">Extracellular solute-binding protein</fullName>
    </submittedName>
</protein>
<dbReference type="OrthoDB" id="9766989at2"/>
<dbReference type="SUPFAM" id="SSF53850">
    <property type="entry name" value="Periplasmic binding protein-like II"/>
    <property type="match status" value="1"/>
</dbReference>
<dbReference type="GO" id="GO:0030976">
    <property type="term" value="F:thiamine pyrophosphate binding"/>
    <property type="evidence" value="ECO:0007669"/>
    <property type="project" value="TreeGrafter"/>
</dbReference>
<reference evidence="4" key="1">
    <citation type="submission" date="2018-07" db="EMBL/GenBank/DDBJ databases">
        <authorList>
            <person name="Safronova V.I."/>
            <person name="Chirak E.R."/>
            <person name="Sazanova A.L."/>
        </authorList>
    </citation>
    <scope>NUCLEOTIDE SEQUENCE [LARGE SCALE GENOMIC DNA]</scope>
    <source>
        <strain evidence="4">RCAM04685</strain>
    </source>
</reference>
<dbReference type="GO" id="GO:0030975">
    <property type="term" value="F:thiamine binding"/>
    <property type="evidence" value="ECO:0007669"/>
    <property type="project" value="TreeGrafter"/>
</dbReference>
<dbReference type="PANTHER" id="PTHR30006:SF2">
    <property type="entry name" value="ABC TRANSPORTER SUBSTRATE-BINDING PROTEIN"/>
    <property type="match status" value="1"/>
</dbReference>
<dbReference type="RefSeq" id="WP_114827875.1">
    <property type="nucleotide sequence ID" value="NZ_QQTO01000019.1"/>
</dbReference>
<dbReference type="Proteomes" id="UP000255207">
    <property type="component" value="Unassembled WGS sequence"/>
</dbReference>
<evidence type="ECO:0000313" key="3">
    <source>
        <dbReference type="EMBL" id="RDJ29762.1"/>
    </source>
</evidence>
<dbReference type="Gene3D" id="3.40.190.10">
    <property type="entry name" value="Periplasmic binding protein-like II"/>
    <property type="match status" value="2"/>
</dbReference>
<dbReference type="GO" id="GO:0015888">
    <property type="term" value="P:thiamine transport"/>
    <property type="evidence" value="ECO:0007669"/>
    <property type="project" value="TreeGrafter"/>
</dbReference>
<dbReference type="PANTHER" id="PTHR30006">
    <property type="entry name" value="THIAMINE-BINDING PERIPLASMIC PROTEIN-RELATED"/>
    <property type="match status" value="1"/>
</dbReference>
<evidence type="ECO:0000313" key="4">
    <source>
        <dbReference type="Proteomes" id="UP000255207"/>
    </source>
</evidence>
<accession>A0A370LCQ9</accession>
<dbReference type="EMBL" id="QQTP01000001">
    <property type="protein sequence ID" value="RDJ29762.1"/>
    <property type="molecule type" value="Genomic_DNA"/>
</dbReference>
<comment type="caution">
    <text evidence="3">The sequence shown here is derived from an EMBL/GenBank/DDBJ whole genome shotgun (WGS) entry which is preliminary data.</text>
</comment>
<dbReference type="GO" id="GO:0030288">
    <property type="term" value="C:outer membrane-bounded periplasmic space"/>
    <property type="evidence" value="ECO:0007669"/>
    <property type="project" value="TreeGrafter"/>
</dbReference>
<keyword evidence="4" id="KW-1185">Reference proteome</keyword>
<keyword evidence="1" id="KW-0732">Signal</keyword>
<keyword evidence="2" id="KW-0574">Periplasm</keyword>
<evidence type="ECO:0000256" key="1">
    <source>
        <dbReference type="ARBA" id="ARBA00022729"/>
    </source>
</evidence>
<dbReference type="Pfam" id="PF13416">
    <property type="entry name" value="SBP_bac_8"/>
    <property type="match status" value="1"/>
</dbReference>
<name>A0A370LCQ9_9HYPH</name>